<keyword evidence="6" id="KW-0560">Oxidoreductase</keyword>
<protein>
    <submittedName>
        <fullName evidence="7">FAD dependent oxidoreductase</fullName>
    </submittedName>
</protein>
<dbReference type="Proteomes" id="UP000332487">
    <property type="component" value="Unassembled WGS sequence"/>
</dbReference>
<comment type="cofactor">
    <cofactor evidence="1">
        <name>FAD</name>
        <dbReference type="ChEBI" id="CHEBI:57692"/>
    </cofactor>
</comment>
<proteinExistence type="predicted"/>
<evidence type="ECO:0000313" key="7">
    <source>
        <dbReference type="EMBL" id="EET89643.1"/>
    </source>
</evidence>
<evidence type="ECO:0000256" key="1">
    <source>
        <dbReference type="ARBA" id="ARBA00001974"/>
    </source>
</evidence>
<evidence type="ECO:0000256" key="2">
    <source>
        <dbReference type="ARBA" id="ARBA00005163"/>
    </source>
</evidence>
<dbReference type="InterPro" id="IPR036188">
    <property type="entry name" value="FAD/NAD-bd_sf"/>
</dbReference>
<evidence type="ECO:0000256" key="5">
    <source>
        <dbReference type="ARBA" id="ARBA00022827"/>
    </source>
</evidence>
<dbReference type="PANTHER" id="PTHR43104">
    <property type="entry name" value="L-2-HYDROXYGLUTARATE DEHYDROGENASE, MITOCHONDRIAL"/>
    <property type="match status" value="1"/>
</dbReference>
<keyword evidence="5" id="KW-0274">FAD</keyword>
<dbReference type="GO" id="GO:0047545">
    <property type="term" value="F:(S)-2-hydroxyglutarate dehydrogenase activity"/>
    <property type="evidence" value="ECO:0007669"/>
    <property type="project" value="TreeGrafter"/>
</dbReference>
<reference evidence="7 8" key="2">
    <citation type="journal article" date="2010" name="Proc. Natl. Acad. Sci. U.S.A.">
        <title>Enigmatic, ultrasmall, uncultivated Archaea.</title>
        <authorList>
            <person name="Baker B.J."/>
            <person name="Comolli L.R."/>
            <person name="Dick G.J."/>
            <person name="Hauser L.J."/>
            <person name="Hyatt D."/>
            <person name="Dill B.D."/>
            <person name="Land M.L."/>
            <person name="Verberkmoes N.C."/>
            <person name="Hettich R.L."/>
            <person name="Banfield J.F."/>
        </authorList>
    </citation>
    <scope>NUCLEOTIDE SEQUENCE [LARGE SCALE GENOMIC DNA]</scope>
    <source>
        <strain evidence="7">ARMAN-2</strain>
    </source>
</reference>
<dbReference type="EMBL" id="GG697241">
    <property type="protein sequence ID" value="EET89643.1"/>
    <property type="molecule type" value="Genomic_DNA"/>
</dbReference>
<evidence type="ECO:0000256" key="3">
    <source>
        <dbReference type="ARBA" id="ARBA00022532"/>
    </source>
</evidence>
<dbReference type="AlphaFoldDB" id="C7DI69"/>
<accession>C7DI69</accession>
<reference evidence="7 8" key="1">
    <citation type="journal article" date="2009" name="Genome Biol.">
        <title>Community-wide analysis of microbial genome sequence signatures.</title>
        <authorList>
            <person name="Dick G.J."/>
            <person name="Andersson A.F."/>
            <person name="Baker B.J."/>
            <person name="Simmons S.L."/>
            <person name="Thomas B.C."/>
            <person name="Yelton A.P."/>
            <person name="Banfield J.F."/>
        </authorList>
    </citation>
    <scope>NUCLEOTIDE SEQUENCE [LARGE SCALE GENOMIC DNA]</scope>
    <source>
        <strain evidence="7">ARMAN-2</strain>
    </source>
</reference>
<keyword evidence="4" id="KW-0285">Flavoprotein</keyword>
<dbReference type="PANTHER" id="PTHR43104:SF2">
    <property type="entry name" value="L-2-HYDROXYGLUTARATE DEHYDROGENASE, MITOCHONDRIAL"/>
    <property type="match status" value="1"/>
</dbReference>
<evidence type="ECO:0000256" key="4">
    <source>
        <dbReference type="ARBA" id="ARBA00022630"/>
    </source>
</evidence>
<dbReference type="GO" id="GO:0005737">
    <property type="term" value="C:cytoplasm"/>
    <property type="evidence" value="ECO:0007669"/>
    <property type="project" value="TreeGrafter"/>
</dbReference>
<keyword evidence="8" id="KW-1185">Reference proteome</keyword>
<organism evidence="7 8">
    <name type="scientific">Candidatus Micrarchaeum acidiphilum ARMAN-2</name>
    <dbReference type="NCBI Taxonomy" id="425595"/>
    <lineage>
        <taxon>Archaea</taxon>
        <taxon>Candidatus Micrarchaeota</taxon>
        <taxon>Candidatus Micrarchaeia</taxon>
        <taxon>Candidatus Micrarchaeales</taxon>
        <taxon>Candidatus Micrarchaeaceae</taxon>
        <taxon>Candidatus Micrarchaeum</taxon>
    </lineage>
</organism>
<dbReference type="InterPro" id="IPR006231">
    <property type="entry name" value="MQO"/>
</dbReference>
<dbReference type="UniPathway" id="UPA00223"/>
<dbReference type="Gene3D" id="3.30.9.10">
    <property type="entry name" value="D-Amino Acid Oxidase, subunit A, domain 2"/>
    <property type="match status" value="1"/>
</dbReference>
<gene>
    <name evidence="7" type="ORF">UNLARM2_0761</name>
</gene>
<dbReference type="SUPFAM" id="SSF51905">
    <property type="entry name" value="FAD/NAD(P)-binding domain"/>
    <property type="match status" value="1"/>
</dbReference>
<keyword evidence="3" id="KW-0816">Tricarboxylic acid cycle</keyword>
<sequence>MSETDFDIIIVGGGITGAALLYVLSNYTNMKKVLIIEKYSRLATLNSNSRNNAQTLHFGDIETNYTLEKSKETKKQAELVVQYSKLISREKRDTIFQKCQKMVLGVNEEEIETLHGIKERLKDVFPGLRGIERKELEKLEPYVVKNRPQREKVFALLSDNGYMVDFGKLTQSYIENSFGKDRANTHIIFDTKVNDVVKTTDGYSVITDKRSYKAKFVIYAAGTYSLLFAKRLGYGKNLSILSVGGNFYITKRLLKGKVYRVQKGGIPFAAIHGDPDITDPNINRFGPTVTLPLELERRHNDVLSYLRTFDFDLQTTQSLFKILFNKDILRIIRKNMFYSVPVFGAHSFLKNEAQVIVPSLKYSDLKLSKEYGGIRPQIIDEKKRALVLGESKLMGDHIIFNITPSPGASSALANALKDVLYIAKDMDLEFNHEKFEKNFGSPISKMM</sequence>
<comment type="pathway">
    <text evidence="2">Carbohydrate metabolism; tricarboxylic acid cycle.</text>
</comment>
<dbReference type="Gene3D" id="3.50.50.60">
    <property type="entry name" value="FAD/NAD(P)-binding domain"/>
    <property type="match status" value="1"/>
</dbReference>
<dbReference type="Pfam" id="PF06039">
    <property type="entry name" value="Mqo"/>
    <property type="match status" value="1"/>
</dbReference>
<evidence type="ECO:0000313" key="8">
    <source>
        <dbReference type="Proteomes" id="UP000332487"/>
    </source>
</evidence>
<evidence type="ECO:0000256" key="6">
    <source>
        <dbReference type="ARBA" id="ARBA00023002"/>
    </source>
</evidence>
<dbReference type="GO" id="GO:0006099">
    <property type="term" value="P:tricarboxylic acid cycle"/>
    <property type="evidence" value="ECO:0007669"/>
    <property type="project" value="UniProtKB-UniPathway"/>
</dbReference>
<dbReference type="GO" id="GO:0008924">
    <property type="term" value="F:L-malate dehydrogenase (quinone) activity"/>
    <property type="evidence" value="ECO:0007669"/>
    <property type="project" value="InterPro"/>
</dbReference>
<name>C7DI69_MICA2</name>